<evidence type="ECO:0000313" key="7">
    <source>
        <dbReference type="Proteomes" id="UP000784294"/>
    </source>
</evidence>
<dbReference type="FunFam" id="1.20.1160.11:FF:000001">
    <property type="entry name" value="Paired amphipathic helix protein Sin3"/>
    <property type="match status" value="1"/>
</dbReference>
<evidence type="ECO:0008006" key="8">
    <source>
        <dbReference type="Google" id="ProtNLM"/>
    </source>
</evidence>
<dbReference type="Gene3D" id="1.20.1160.11">
    <property type="entry name" value="Paired amphipathic helix"/>
    <property type="match status" value="3"/>
</dbReference>
<dbReference type="OrthoDB" id="6150667at2759"/>
<evidence type="ECO:0000313" key="6">
    <source>
        <dbReference type="EMBL" id="VEL15266.1"/>
    </source>
</evidence>
<dbReference type="PANTHER" id="PTHR12346">
    <property type="entry name" value="SIN3B-RELATED"/>
    <property type="match status" value="1"/>
</dbReference>
<evidence type="ECO:0000256" key="3">
    <source>
        <dbReference type="ARBA" id="ARBA00023242"/>
    </source>
</evidence>
<protein>
    <recommendedName>
        <fullName evidence="8">Histone deacetylase interacting domain-containing protein</fullName>
    </recommendedName>
</protein>
<evidence type="ECO:0000256" key="4">
    <source>
        <dbReference type="PROSITE-ProRule" id="PRU00810"/>
    </source>
</evidence>
<evidence type="ECO:0000256" key="5">
    <source>
        <dbReference type="SAM" id="MobiDB-lite"/>
    </source>
</evidence>
<gene>
    <name evidence="6" type="ORF">PXEA_LOCUS8706</name>
</gene>
<proteinExistence type="predicted"/>
<dbReference type="GO" id="GO:0000122">
    <property type="term" value="P:negative regulation of transcription by RNA polymerase II"/>
    <property type="evidence" value="ECO:0007669"/>
    <property type="project" value="TreeGrafter"/>
</dbReference>
<feature type="region of interest" description="Disordered" evidence="5">
    <location>
        <begin position="91"/>
        <end position="119"/>
    </location>
</feature>
<feature type="compositionally biased region" description="Polar residues" evidence="5">
    <location>
        <begin position="272"/>
        <end position="298"/>
    </location>
</feature>
<dbReference type="EMBL" id="CAAALY010023990">
    <property type="protein sequence ID" value="VEL15266.1"/>
    <property type="molecule type" value="Genomic_DNA"/>
</dbReference>
<dbReference type="Proteomes" id="UP000784294">
    <property type="component" value="Unassembled WGS sequence"/>
</dbReference>
<dbReference type="GO" id="GO:0003714">
    <property type="term" value="F:transcription corepressor activity"/>
    <property type="evidence" value="ECO:0007669"/>
    <property type="project" value="InterPro"/>
</dbReference>
<sequence length="452" mass="50339">MRLRVEDALAYLDQVKARFASQGDIYTDFLDVMREFKAQTIGTEAVIRRVRELFRGHDDLISGFNTFIPQGLRGGSAGSQRIVQSPVYQPPPPCISPAPPCDPSTRSLTSSGRSSDPCDQATISVHQLAQPSVLPTVPGLRTPNHLFTSHIGVAPPAGPRVQTPTTKIETFIHNQQSGPFLDAQHGSSLRELYPSHNITTLGFNSQNRFQGNPEVYQQFLDILHWYQREQKNTDATHRKLAENTVYQDVAKLFDGQEDLLEEFHQFLPESSPLPNCTVETPSKKSTSLVEHMSLTSSGPRGHPESRIRDVGAVTPYSTPSSSIPAVSPPPNQPPAQESKKIKRLASNSISPNVPVLAKKSRHYRDVSLVDSAQHGSAHDMALISKIRDALDADASSGNRIYNAFLQNIYLFNKGQLAKEQLLESTKPFFSRHTELWRSFRDLINVSLYYYLN</sequence>
<reference evidence="6" key="1">
    <citation type="submission" date="2018-11" db="EMBL/GenBank/DDBJ databases">
        <authorList>
            <consortium name="Pathogen Informatics"/>
        </authorList>
    </citation>
    <scope>NUCLEOTIDE SEQUENCE</scope>
</reference>
<accession>A0A3S4ZYN1</accession>
<feature type="compositionally biased region" description="Pro residues" evidence="5">
    <location>
        <begin position="91"/>
        <end position="102"/>
    </location>
</feature>
<keyword evidence="2" id="KW-0678">Repressor</keyword>
<organism evidence="6 7">
    <name type="scientific">Protopolystoma xenopodis</name>
    <dbReference type="NCBI Taxonomy" id="117903"/>
    <lineage>
        <taxon>Eukaryota</taxon>
        <taxon>Metazoa</taxon>
        <taxon>Spiralia</taxon>
        <taxon>Lophotrochozoa</taxon>
        <taxon>Platyhelminthes</taxon>
        <taxon>Monogenea</taxon>
        <taxon>Polyopisthocotylea</taxon>
        <taxon>Polystomatidea</taxon>
        <taxon>Polystomatidae</taxon>
        <taxon>Protopolystoma</taxon>
    </lineage>
</organism>
<name>A0A3S4ZYN1_9PLAT</name>
<feature type="compositionally biased region" description="Low complexity" evidence="5">
    <location>
        <begin position="103"/>
        <end position="115"/>
    </location>
</feature>
<dbReference type="GO" id="GO:0000785">
    <property type="term" value="C:chromatin"/>
    <property type="evidence" value="ECO:0007669"/>
    <property type="project" value="TreeGrafter"/>
</dbReference>
<dbReference type="GO" id="GO:0000118">
    <property type="term" value="C:histone deacetylase complex"/>
    <property type="evidence" value="ECO:0007669"/>
    <property type="project" value="TreeGrafter"/>
</dbReference>
<feature type="region of interest" description="Disordered" evidence="5">
    <location>
        <begin position="271"/>
        <end position="344"/>
    </location>
</feature>
<dbReference type="Pfam" id="PF02671">
    <property type="entry name" value="PAH"/>
    <property type="match status" value="3"/>
</dbReference>
<comment type="subcellular location">
    <subcellularLocation>
        <location evidence="1 4">Nucleus</location>
    </subcellularLocation>
</comment>
<dbReference type="SUPFAM" id="SSF47762">
    <property type="entry name" value="PAH2 domain"/>
    <property type="match status" value="3"/>
</dbReference>
<dbReference type="InterPro" id="IPR039774">
    <property type="entry name" value="Sin3-like"/>
</dbReference>
<keyword evidence="7" id="KW-1185">Reference proteome</keyword>
<evidence type="ECO:0000256" key="2">
    <source>
        <dbReference type="ARBA" id="ARBA00022491"/>
    </source>
</evidence>
<keyword evidence="3 4" id="KW-0539">Nucleus</keyword>
<comment type="caution">
    <text evidence="6">The sequence shown here is derived from an EMBL/GenBank/DDBJ whole genome shotgun (WGS) entry which is preliminary data.</text>
</comment>
<dbReference type="InterPro" id="IPR036600">
    <property type="entry name" value="PAH_sf"/>
</dbReference>
<dbReference type="AlphaFoldDB" id="A0A3S4ZYN1"/>
<dbReference type="PANTHER" id="PTHR12346:SF0">
    <property type="entry name" value="SIN3A, ISOFORM G"/>
    <property type="match status" value="1"/>
</dbReference>
<dbReference type="PROSITE" id="PS51477">
    <property type="entry name" value="PAH"/>
    <property type="match status" value="2"/>
</dbReference>
<evidence type="ECO:0000256" key="1">
    <source>
        <dbReference type="ARBA" id="ARBA00004123"/>
    </source>
</evidence>
<dbReference type="InterPro" id="IPR003822">
    <property type="entry name" value="PAH"/>
</dbReference>